<evidence type="ECO:0000256" key="12">
    <source>
        <dbReference type="PROSITE-ProRule" id="PRU00221"/>
    </source>
</evidence>
<evidence type="ECO:0000256" key="2">
    <source>
        <dbReference type="ARBA" id="ARBA00022490"/>
    </source>
</evidence>
<reference evidence="14 15" key="1">
    <citation type="submission" date="2015-02" db="EMBL/GenBank/DDBJ databases">
        <title>Draft Genome Sequences of Two Closely-Related Aflatoxigenic Aspergillus Species Obtained from the Cote d'Ivoire.</title>
        <authorList>
            <person name="Moore G.G."/>
            <person name="Beltz S.B."/>
            <person name="Mack B.M."/>
        </authorList>
    </citation>
    <scope>NUCLEOTIDE SEQUENCE [LARGE SCALE GENOMIC DNA]</scope>
    <source>
        <strain evidence="14 15">SRRC1432</strain>
    </source>
</reference>
<dbReference type="GO" id="GO:0051012">
    <property type="term" value="P:microtubule sliding"/>
    <property type="evidence" value="ECO:0007669"/>
    <property type="project" value="UniProtKB-UniRule"/>
</dbReference>
<evidence type="ECO:0000256" key="10">
    <source>
        <dbReference type="ARBA" id="ARBA00023306"/>
    </source>
</evidence>
<proteinExistence type="inferred from homology"/>
<feature type="repeat" description="WD" evidence="12">
    <location>
        <begin position="343"/>
        <end position="384"/>
    </location>
</feature>
<dbReference type="InterPro" id="IPR056795">
    <property type="entry name" value="PAC1-like_LisH-like_dom"/>
</dbReference>
<dbReference type="Pfam" id="PF00400">
    <property type="entry name" value="WD40"/>
    <property type="match status" value="6"/>
</dbReference>
<keyword evidence="2 11" id="KW-0963">Cytoplasm</keyword>
<feature type="repeat" description="WD" evidence="12">
    <location>
        <begin position="153"/>
        <end position="187"/>
    </location>
</feature>
<evidence type="ECO:0000256" key="6">
    <source>
        <dbReference type="ARBA" id="ARBA00022737"/>
    </source>
</evidence>
<evidence type="ECO:0000256" key="3">
    <source>
        <dbReference type="ARBA" id="ARBA00022574"/>
    </source>
</evidence>
<dbReference type="InterPro" id="IPR036322">
    <property type="entry name" value="WD40_repeat_dom_sf"/>
</dbReference>
<evidence type="ECO:0000256" key="5">
    <source>
        <dbReference type="ARBA" id="ARBA00022701"/>
    </source>
</evidence>
<dbReference type="HAMAP" id="MF_03141">
    <property type="entry name" value="lis1"/>
    <property type="match status" value="1"/>
</dbReference>
<dbReference type="GO" id="GO:0051301">
    <property type="term" value="P:cell division"/>
    <property type="evidence" value="ECO:0007669"/>
    <property type="project" value="UniProtKB-KW"/>
</dbReference>
<evidence type="ECO:0000256" key="9">
    <source>
        <dbReference type="ARBA" id="ARBA00023212"/>
    </source>
</evidence>
<feature type="repeat" description="WD" evidence="12">
    <location>
        <begin position="241"/>
        <end position="282"/>
    </location>
</feature>
<keyword evidence="4 11" id="KW-0132">Cell division</keyword>
<dbReference type="PROSITE" id="PS50294">
    <property type="entry name" value="WD_REPEATS_REGION"/>
    <property type="match status" value="4"/>
</dbReference>
<dbReference type="PROSITE" id="PS00678">
    <property type="entry name" value="WD_REPEATS_1"/>
    <property type="match status" value="2"/>
</dbReference>
<dbReference type="GO" id="GO:0070840">
    <property type="term" value="F:dynein complex binding"/>
    <property type="evidence" value="ECO:0007669"/>
    <property type="project" value="UniProtKB-UniRule"/>
</dbReference>
<dbReference type="InterPro" id="IPR017252">
    <property type="entry name" value="Dynein_regulator_LIS1"/>
</dbReference>
<evidence type="ECO:0000256" key="7">
    <source>
        <dbReference type="ARBA" id="ARBA00022776"/>
    </source>
</evidence>
<dbReference type="Pfam" id="PF24951">
    <property type="entry name" value="LisH_PAC1"/>
    <property type="match status" value="1"/>
</dbReference>
<comment type="function">
    <text evidence="11">Positively regulates the activity of the minus-end directed microtubule motor protein dynein. May enhance dynein-mediated microtubule sliding by targeting dynein to the microtubule plus end. Required for nuclear migration during vegetative growth as well as development. Required for retrograde early endosome (EE) transport from the hyphal tip. Required for localization of dynein to the mitotic spindle poles. Recruits additional proteins to the dynein complex at SPBs.</text>
</comment>
<name>A0A0F8VQ61_9EURO</name>
<dbReference type="AlphaFoldDB" id="A0A0F8VQ61"/>
<dbReference type="SUPFAM" id="SSF109925">
    <property type="entry name" value="Lissencephaly-1 protein (Lis-1, PAF-AH alpha) N-terminal domain"/>
    <property type="match status" value="1"/>
</dbReference>
<dbReference type="VEuPathDB" id="FungiDB:P175DRAFT_0104884"/>
<comment type="caution">
    <text evidence="14">The sequence shown here is derived from an EMBL/GenBank/DDBJ whole genome shotgun (WGS) entry which is preliminary data.</text>
</comment>
<dbReference type="PROSITE" id="PS50082">
    <property type="entry name" value="WD_REPEATS_2"/>
    <property type="match status" value="5"/>
</dbReference>
<dbReference type="Proteomes" id="UP000034947">
    <property type="component" value="Unassembled WGS sequence"/>
</dbReference>
<dbReference type="SUPFAM" id="SSF50978">
    <property type="entry name" value="WD40 repeat-like"/>
    <property type="match status" value="1"/>
</dbReference>
<evidence type="ECO:0000256" key="1">
    <source>
        <dbReference type="ARBA" id="ARBA00022448"/>
    </source>
</evidence>
<organism evidence="14 15">
    <name type="scientific">Aspergillus ochraceoroseus</name>
    <dbReference type="NCBI Taxonomy" id="138278"/>
    <lineage>
        <taxon>Eukaryota</taxon>
        <taxon>Fungi</taxon>
        <taxon>Dikarya</taxon>
        <taxon>Ascomycota</taxon>
        <taxon>Pezizomycotina</taxon>
        <taxon>Eurotiomycetes</taxon>
        <taxon>Eurotiomycetidae</taxon>
        <taxon>Eurotiales</taxon>
        <taxon>Aspergillaceae</taxon>
        <taxon>Aspergillus</taxon>
        <taxon>Aspergillus subgen. Nidulantes</taxon>
    </lineage>
</organism>
<dbReference type="PIRSF" id="PIRSF037647">
    <property type="entry name" value="Dynein_regulator_Lis1"/>
    <property type="match status" value="1"/>
</dbReference>
<feature type="repeat" description="WD" evidence="12">
    <location>
        <begin position="111"/>
        <end position="152"/>
    </location>
</feature>
<dbReference type="GO" id="GO:0005737">
    <property type="term" value="C:cytoplasm"/>
    <property type="evidence" value="ECO:0007669"/>
    <property type="project" value="UniProtKB-UniRule"/>
</dbReference>
<protein>
    <recommendedName>
        <fullName evidence="11">Nuclear distribution protein nudF</fullName>
    </recommendedName>
    <alternativeName>
        <fullName evidence="11">Lissencephaly-1 homolog</fullName>
        <shortName evidence="11">LIS-1</shortName>
    </alternativeName>
</protein>
<dbReference type="GO" id="GO:0005874">
    <property type="term" value="C:microtubule"/>
    <property type="evidence" value="ECO:0007669"/>
    <property type="project" value="UniProtKB-KW"/>
</dbReference>
<keyword evidence="7 11" id="KW-0498">Mitosis</keyword>
<comment type="subcellular location">
    <subcellularLocation>
        <location evidence="11">Cytoplasm</location>
        <location evidence="11">Cytoskeleton</location>
    </subcellularLocation>
    <subcellularLocation>
        <location evidence="11">Cytoplasm</location>
        <location evidence="11">Cytoskeleton</location>
        <location evidence="11">Spindle pole</location>
    </subcellularLocation>
    <text evidence="11">Localizes to the plus ends of microtubules at the hyphal tip and the mitotic spindle poles.</text>
</comment>
<dbReference type="GO" id="GO:0000132">
    <property type="term" value="P:establishment of mitotic spindle orientation"/>
    <property type="evidence" value="ECO:0007669"/>
    <property type="project" value="UniProtKB-UniRule"/>
</dbReference>
<dbReference type="PRINTS" id="PR00320">
    <property type="entry name" value="GPROTEINBRPT"/>
</dbReference>
<evidence type="ECO:0000313" key="14">
    <source>
        <dbReference type="EMBL" id="KKK25336.1"/>
    </source>
</evidence>
<evidence type="ECO:0000256" key="4">
    <source>
        <dbReference type="ARBA" id="ARBA00022618"/>
    </source>
</evidence>
<dbReference type="Gene3D" id="2.130.10.10">
    <property type="entry name" value="YVTN repeat-like/Quinoprotein amine dehydrogenase"/>
    <property type="match status" value="1"/>
</dbReference>
<keyword evidence="9 11" id="KW-0206">Cytoskeleton</keyword>
<keyword evidence="1 11" id="KW-0813">Transport</keyword>
<sequence length="444" mass="49152">MGKFLTPKQTDELHKSIVAYLLSMNAVQSVAAITEELQFTEVPDQAFRQKYVGALERKWSAISRIQKRVLDLEAENLTLRENAHSTAVTSRSKQVQDPVNWLPGRSATHTLQSHRSGVTCTAFHPVFTVLASGSEDCTVKIWDWELGQMERTLKGHTRAVSGVDFGGQPDHVVLASCSSDLTIKIWDPNKDYANTRTLSGHDHTVSTVRFLTPTGNILASASRDASIRLWDVSTGYCIKTVQSDGAWIQDISPSYDGRWLVTGGRNQTATIWDVSSGKAIANLFGHDNHLECCAFAPPASYPYLATLAGQRKSVGERVEFVATGSRDKTIQLWSSRGRLVKTLVGHDNWVRGLVFHPGGKYLISVGDDKTVRCWDLSQEGRLVKTIEGVHGHFVSCIRWVSIIPKSCKQTVQSPSRTTRKDIPLTDFRCVFATGSADSCVRVFM</sequence>
<dbReference type="GO" id="GO:0005875">
    <property type="term" value="C:microtubule associated complex"/>
    <property type="evidence" value="ECO:0007669"/>
    <property type="project" value="UniProtKB-UniRule"/>
</dbReference>
<keyword evidence="8 11" id="KW-0175">Coiled coil</keyword>
<dbReference type="Gene3D" id="1.20.960.30">
    <property type="match status" value="1"/>
</dbReference>
<evidence type="ECO:0000256" key="8">
    <source>
        <dbReference type="ARBA" id="ARBA00023054"/>
    </source>
</evidence>
<dbReference type="FunFam" id="2.130.10.10:FF:000342">
    <property type="entry name" value="Nuclear distribution protein PAC1"/>
    <property type="match status" value="1"/>
</dbReference>
<dbReference type="PANTHER" id="PTHR19848:SF8">
    <property type="entry name" value="F-BOX AND WD REPEAT DOMAIN CONTAINING 7"/>
    <property type="match status" value="1"/>
</dbReference>
<keyword evidence="15" id="KW-1185">Reference proteome</keyword>
<dbReference type="OrthoDB" id="10264588at2759"/>
<accession>A0A0F8VQ61</accession>
<evidence type="ECO:0000256" key="11">
    <source>
        <dbReference type="HAMAP-Rule" id="MF_03141"/>
    </source>
</evidence>
<keyword evidence="6" id="KW-0677">Repeat</keyword>
<feature type="repeat" description="WD" evidence="12">
    <location>
        <begin position="198"/>
        <end position="240"/>
    </location>
</feature>
<feature type="domain" description="PAC1-like LisH-like dimerisation" evidence="13">
    <location>
        <begin position="7"/>
        <end position="40"/>
    </location>
</feature>
<keyword evidence="5 11" id="KW-0493">Microtubule</keyword>
<dbReference type="GO" id="GO:0000922">
    <property type="term" value="C:spindle pole"/>
    <property type="evidence" value="ECO:0007669"/>
    <property type="project" value="UniProtKB-SubCell"/>
</dbReference>
<dbReference type="InterPro" id="IPR020472">
    <property type="entry name" value="WD40_PAC1"/>
</dbReference>
<evidence type="ECO:0000313" key="15">
    <source>
        <dbReference type="Proteomes" id="UP000034947"/>
    </source>
</evidence>
<dbReference type="EMBL" id="JYKN01000201">
    <property type="protein sequence ID" value="KKK25336.1"/>
    <property type="molecule type" value="Genomic_DNA"/>
</dbReference>
<keyword evidence="3 12" id="KW-0853">WD repeat</keyword>
<keyword evidence="10 11" id="KW-0131">Cell cycle</keyword>
<comment type="subunit">
    <text evidence="11">Self-associates. Interacts with nudE and dynein.</text>
</comment>
<dbReference type="InterPro" id="IPR001680">
    <property type="entry name" value="WD40_rpt"/>
</dbReference>
<comment type="similarity">
    <text evidence="11">Belongs to the WD repeat LIS1/nudF family.</text>
</comment>
<dbReference type="SMART" id="SM00320">
    <property type="entry name" value="WD40"/>
    <property type="match status" value="7"/>
</dbReference>
<evidence type="ECO:0000259" key="13">
    <source>
        <dbReference type="Pfam" id="PF24951"/>
    </source>
</evidence>
<dbReference type="InterPro" id="IPR015943">
    <property type="entry name" value="WD40/YVTN_repeat-like_dom_sf"/>
</dbReference>
<gene>
    <name evidence="11" type="primary">nudF</name>
    <name evidence="11" type="synonym">lis1</name>
    <name evidence="14" type="ORF">AOCH_000928</name>
</gene>
<dbReference type="InterPro" id="IPR037190">
    <property type="entry name" value="LIS1_N"/>
</dbReference>
<dbReference type="CDD" id="cd00200">
    <property type="entry name" value="WD40"/>
    <property type="match status" value="1"/>
</dbReference>
<dbReference type="InterPro" id="IPR019775">
    <property type="entry name" value="WD40_repeat_CS"/>
</dbReference>
<dbReference type="PANTHER" id="PTHR19848">
    <property type="entry name" value="WD40 REPEAT PROTEIN"/>
    <property type="match status" value="1"/>
</dbReference>